<feature type="domain" description="DUF4340" evidence="1">
    <location>
        <begin position="77"/>
        <end position="215"/>
    </location>
</feature>
<comment type="caution">
    <text evidence="2">The sequence shown here is derived from an EMBL/GenBank/DDBJ whole genome shotgun (WGS) entry which is preliminary data.</text>
</comment>
<reference evidence="2 3" key="1">
    <citation type="submission" date="2020-08" db="EMBL/GenBank/DDBJ databases">
        <title>Genome public.</title>
        <authorList>
            <person name="Liu C."/>
            <person name="Sun Q."/>
        </authorList>
    </citation>
    <scope>NUCLEOTIDE SEQUENCE [LARGE SCALE GENOMIC DNA]</scope>
    <source>
        <strain evidence="2 3">NSJ-37</strain>
    </source>
</reference>
<feature type="domain" description="DUF4340" evidence="1">
    <location>
        <begin position="224"/>
        <end position="387"/>
    </location>
</feature>
<dbReference type="RefSeq" id="WP_249297230.1">
    <property type="nucleotide sequence ID" value="NZ_JACRSX010000002.1"/>
</dbReference>
<dbReference type="Pfam" id="PF14238">
    <property type="entry name" value="DUF4340"/>
    <property type="match status" value="2"/>
</dbReference>
<sequence length="467" mass="52459">MSRKKRQTVTLLVLCLVLIAAGVGYYVLIRHQAAQEKAEKAKESAKELFQLSSDDINKVEYQGEKSSLTFDKDGTTWKLSSDKNYPVNQDRITDMIDETTGVAATKTVTTSCDDLTQYNLDKPDLTVTVTDTSGQKTTIYVGMESVSGGGRYAYCGGDEKKVYLISTSLYSSFDYSLGDLMTVPDIPSVQADEIRYLKVEKQKGKNFEAEYDEKDSPYKDIYGWSIKQPYTQPVAGDKDGLQNLFGSYTNIGFNAGVSYKKDTALEKKYGLDQPQYTVTFRTAKKNVTLYIGKENNDKSSYYVKMKGKDGIYLMEASSVSKMITINPLDCVYQRLYAGEQEKLNQVEFSYQGKKYTFDVSKTKKKSETEYTYTVTSDGKKVDADKFTTAYGVISYLAPGGNIDPKASVKGNEPVAQFTFHEDKKDTKMIVYPYDGQNFYRVSVNGVMQFTVDKNAVDKVLKQFVSLK</sequence>
<dbReference type="EMBL" id="JACRSX010000002">
    <property type="protein sequence ID" value="MBC8561560.1"/>
    <property type="molecule type" value="Genomic_DNA"/>
</dbReference>
<dbReference type="Proteomes" id="UP000606193">
    <property type="component" value="Unassembled WGS sequence"/>
</dbReference>
<evidence type="ECO:0000313" key="3">
    <source>
        <dbReference type="Proteomes" id="UP000606193"/>
    </source>
</evidence>
<dbReference type="InterPro" id="IPR025641">
    <property type="entry name" value="DUF4340"/>
</dbReference>
<evidence type="ECO:0000259" key="1">
    <source>
        <dbReference type="Pfam" id="PF14238"/>
    </source>
</evidence>
<evidence type="ECO:0000313" key="2">
    <source>
        <dbReference type="EMBL" id="MBC8561560.1"/>
    </source>
</evidence>
<accession>A0ABR7MZN9</accession>
<proteinExistence type="predicted"/>
<organism evidence="2 3">
    <name type="scientific">Jutongia huaianensis</name>
    <dbReference type="NCBI Taxonomy" id="2763668"/>
    <lineage>
        <taxon>Bacteria</taxon>
        <taxon>Bacillati</taxon>
        <taxon>Bacillota</taxon>
        <taxon>Clostridia</taxon>
        <taxon>Lachnospirales</taxon>
        <taxon>Lachnospiraceae</taxon>
        <taxon>Jutongia</taxon>
    </lineage>
</organism>
<protein>
    <submittedName>
        <fullName evidence="2">DUF4340 domain-containing protein</fullName>
    </submittedName>
</protein>
<gene>
    <name evidence="2" type="ORF">H8704_02770</name>
</gene>
<keyword evidence="3" id="KW-1185">Reference proteome</keyword>
<name>A0ABR7MZN9_9FIRM</name>